<dbReference type="Gramene" id="KCW60399">
    <property type="protein sequence ID" value="KCW60399"/>
    <property type="gene ID" value="EUGRSUZ_H03117"/>
</dbReference>
<dbReference type="EMBL" id="KK198760">
    <property type="protein sequence ID" value="KCW60399.1"/>
    <property type="molecule type" value="Genomic_DNA"/>
</dbReference>
<organism evidence="1">
    <name type="scientific">Eucalyptus grandis</name>
    <name type="common">Flooded gum</name>
    <dbReference type="NCBI Taxonomy" id="71139"/>
    <lineage>
        <taxon>Eukaryota</taxon>
        <taxon>Viridiplantae</taxon>
        <taxon>Streptophyta</taxon>
        <taxon>Embryophyta</taxon>
        <taxon>Tracheophyta</taxon>
        <taxon>Spermatophyta</taxon>
        <taxon>Magnoliopsida</taxon>
        <taxon>eudicotyledons</taxon>
        <taxon>Gunneridae</taxon>
        <taxon>Pentapetalae</taxon>
        <taxon>rosids</taxon>
        <taxon>malvids</taxon>
        <taxon>Myrtales</taxon>
        <taxon>Myrtaceae</taxon>
        <taxon>Myrtoideae</taxon>
        <taxon>Eucalypteae</taxon>
        <taxon>Eucalyptus</taxon>
    </lineage>
</organism>
<name>A0A059B305_EUCGR</name>
<dbReference type="AlphaFoldDB" id="A0A059B305"/>
<sequence>MVLSMHCVCSLQIIAVENLTPASFLEIVPPSCPHPLFSCCIFDCACNSSLVCSLLDILCRVLFRGDIVTEPHS</sequence>
<proteinExistence type="predicted"/>
<dbReference type="InParanoid" id="A0A059B305"/>
<gene>
    <name evidence="1" type="ORF">EUGRSUZ_H03117</name>
</gene>
<accession>A0A059B305</accession>
<protein>
    <submittedName>
        <fullName evidence="1">Uncharacterized protein</fullName>
    </submittedName>
</protein>
<reference evidence="1" key="1">
    <citation type="submission" date="2013-07" db="EMBL/GenBank/DDBJ databases">
        <title>The genome of Eucalyptus grandis.</title>
        <authorList>
            <person name="Schmutz J."/>
            <person name="Hayes R."/>
            <person name="Myburg A."/>
            <person name="Tuskan G."/>
            <person name="Grattapaglia D."/>
            <person name="Rokhsar D.S."/>
        </authorList>
    </citation>
    <scope>NUCLEOTIDE SEQUENCE</scope>
    <source>
        <tissue evidence="1">Leaf extractions</tissue>
    </source>
</reference>
<evidence type="ECO:0000313" key="1">
    <source>
        <dbReference type="EMBL" id="KCW60399.1"/>
    </source>
</evidence>